<keyword evidence="1" id="KW-1003">Cell membrane</keyword>
<evidence type="ECO:0000256" key="3">
    <source>
        <dbReference type="ARBA" id="ARBA00023136"/>
    </source>
</evidence>
<evidence type="ECO:0000256" key="5">
    <source>
        <dbReference type="ARBA" id="ARBA00023288"/>
    </source>
</evidence>
<evidence type="ECO:0000256" key="6">
    <source>
        <dbReference type="SAM" id="SignalP"/>
    </source>
</evidence>
<proteinExistence type="predicted"/>
<feature type="signal peptide" evidence="6">
    <location>
        <begin position="1"/>
        <end position="22"/>
    </location>
</feature>
<evidence type="ECO:0000256" key="1">
    <source>
        <dbReference type="ARBA" id="ARBA00022475"/>
    </source>
</evidence>
<dbReference type="SUPFAM" id="SSF53850">
    <property type="entry name" value="Periplasmic binding protein-like II"/>
    <property type="match status" value="1"/>
</dbReference>
<dbReference type="Proteomes" id="UP001244136">
    <property type="component" value="Chromosome"/>
</dbReference>
<keyword evidence="2 6" id="KW-0732">Signal</keyword>
<dbReference type="PANTHER" id="PTHR43649:SF33">
    <property type="entry name" value="POLYGALACTURONAN_RHAMNOGALACTURONAN-BINDING PROTEIN YTCQ"/>
    <property type="match status" value="1"/>
</dbReference>
<reference evidence="7 8" key="1">
    <citation type="journal article" date="2008" name="Int. J. Syst. Evol. Microbiol.">
        <title>Tessaracoccus flavescens sp. nov., isolated from marine sediment.</title>
        <authorList>
            <person name="Lee D.W."/>
            <person name="Lee S.D."/>
        </authorList>
    </citation>
    <scope>NUCLEOTIDE SEQUENCE [LARGE SCALE GENOMIC DNA]</scope>
    <source>
        <strain evidence="7 8">T21</strain>
    </source>
</reference>
<accession>A0ABY8PX72</accession>
<feature type="chain" id="PRO_5046055371" evidence="6">
    <location>
        <begin position="23"/>
        <end position="443"/>
    </location>
</feature>
<evidence type="ECO:0000313" key="8">
    <source>
        <dbReference type="Proteomes" id="UP001244136"/>
    </source>
</evidence>
<evidence type="ECO:0000256" key="4">
    <source>
        <dbReference type="ARBA" id="ARBA00023139"/>
    </source>
</evidence>
<dbReference type="RefSeq" id="WP_281144823.1">
    <property type="nucleotide sequence ID" value="NZ_CP123967.1"/>
</dbReference>
<dbReference type="EMBL" id="CP123967">
    <property type="protein sequence ID" value="WGT47083.1"/>
    <property type="molecule type" value="Genomic_DNA"/>
</dbReference>
<name>A0ABY8PX72_9ACTN</name>
<protein>
    <submittedName>
        <fullName evidence="7">Extracellular solute-binding protein</fullName>
    </submittedName>
</protein>
<keyword evidence="4" id="KW-0564">Palmitate</keyword>
<dbReference type="Gene3D" id="3.40.190.10">
    <property type="entry name" value="Periplasmic binding protein-like II"/>
    <property type="match status" value="2"/>
</dbReference>
<dbReference type="InterPro" id="IPR006059">
    <property type="entry name" value="SBP"/>
</dbReference>
<dbReference type="PROSITE" id="PS51257">
    <property type="entry name" value="PROKAR_LIPOPROTEIN"/>
    <property type="match status" value="1"/>
</dbReference>
<evidence type="ECO:0000313" key="7">
    <source>
        <dbReference type="EMBL" id="WGT47083.1"/>
    </source>
</evidence>
<organism evidence="7 8">
    <name type="scientific">Tessaracoccus lacteus</name>
    <dbReference type="NCBI Taxonomy" id="3041766"/>
    <lineage>
        <taxon>Bacteria</taxon>
        <taxon>Bacillati</taxon>
        <taxon>Actinomycetota</taxon>
        <taxon>Actinomycetes</taxon>
        <taxon>Propionibacteriales</taxon>
        <taxon>Propionibacteriaceae</taxon>
        <taxon>Tessaracoccus</taxon>
    </lineage>
</organism>
<dbReference type="PANTHER" id="PTHR43649">
    <property type="entry name" value="ARABINOSE-BINDING PROTEIN-RELATED"/>
    <property type="match status" value="1"/>
</dbReference>
<keyword evidence="8" id="KW-1185">Reference proteome</keyword>
<gene>
    <name evidence="7" type="ORF">QH948_13360</name>
</gene>
<dbReference type="Pfam" id="PF01547">
    <property type="entry name" value="SBP_bac_1"/>
    <property type="match status" value="1"/>
</dbReference>
<keyword evidence="5" id="KW-0449">Lipoprotein</keyword>
<sequence length="443" mass="47949">MARKATISLVAAATLTSLMLGACSGSSDSDAASSTSDGTVSGDITFLTNRTDLDKDGTFDRYVEEFNETYPDVKVTVESITNYEDEVRTRMNTPNGYGDVLLIPDAVGVDQYHDFFTSLGSVSELEEDYRFVSDKAYEDQVYALAVGGNTFGVLYNKAVWEEAGLTDLPTTPDEFLTDLQAIKDNTDATPYYTNYKDGWPLGGQWTDNFAGVGGNGDVENEMATDTSPWDEGKPANIVDGLLYDIVAQGLSETDPLTTNWEQSKSDFATGKIATMVLGSWSIAQFQEAATDAGADPEDVGFMPFPSNIDGKQYAKIGGDRRLAINVNTKSPEAAQAWLEFLVKDSDFAEISGMISPSKAVTDLPENLTALQDAGVELFENNPSPEGEEGLLNKVADESQVDVWGNLYRQQLVDTARGQADGDKASFFADLNQRWGDAVTSLVS</sequence>
<keyword evidence="3" id="KW-0472">Membrane</keyword>
<evidence type="ECO:0000256" key="2">
    <source>
        <dbReference type="ARBA" id="ARBA00022729"/>
    </source>
</evidence>
<dbReference type="InterPro" id="IPR050490">
    <property type="entry name" value="Bact_solute-bd_prot1"/>
</dbReference>